<name>A0A6G0X096_APHCR</name>
<keyword evidence="1" id="KW-0732">Signal</keyword>
<evidence type="ECO:0000313" key="3">
    <source>
        <dbReference type="Proteomes" id="UP000478052"/>
    </source>
</evidence>
<protein>
    <recommendedName>
        <fullName evidence="4">Secreted protein</fullName>
    </recommendedName>
</protein>
<sequence>MIFMASLLQMLAPMTLVSNICFQSFVFPNKSLYFQTPALLMSTSTDFNVFFTQSKASKMFSSEHKSTLR</sequence>
<dbReference type="Proteomes" id="UP000478052">
    <property type="component" value="Unassembled WGS sequence"/>
</dbReference>
<gene>
    <name evidence="2" type="ORF">FWK35_00028104</name>
</gene>
<keyword evidence="3" id="KW-1185">Reference proteome</keyword>
<dbReference type="AlphaFoldDB" id="A0A6G0X096"/>
<feature type="signal peptide" evidence="1">
    <location>
        <begin position="1"/>
        <end position="19"/>
    </location>
</feature>
<comment type="caution">
    <text evidence="2">The sequence shown here is derived from an EMBL/GenBank/DDBJ whole genome shotgun (WGS) entry which is preliminary data.</text>
</comment>
<proteinExistence type="predicted"/>
<organism evidence="2 3">
    <name type="scientific">Aphis craccivora</name>
    <name type="common">Cowpea aphid</name>
    <dbReference type="NCBI Taxonomy" id="307492"/>
    <lineage>
        <taxon>Eukaryota</taxon>
        <taxon>Metazoa</taxon>
        <taxon>Ecdysozoa</taxon>
        <taxon>Arthropoda</taxon>
        <taxon>Hexapoda</taxon>
        <taxon>Insecta</taxon>
        <taxon>Pterygota</taxon>
        <taxon>Neoptera</taxon>
        <taxon>Paraneoptera</taxon>
        <taxon>Hemiptera</taxon>
        <taxon>Sternorrhyncha</taxon>
        <taxon>Aphidomorpha</taxon>
        <taxon>Aphidoidea</taxon>
        <taxon>Aphididae</taxon>
        <taxon>Aphidini</taxon>
        <taxon>Aphis</taxon>
        <taxon>Aphis</taxon>
    </lineage>
</organism>
<evidence type="ECO:0000256" key="1">
    <source>
        <dbReference type="SAM" id="SignalP"/>
    </source>
</evidence>
<feature type="chain" id="PRO_5026334665" description="Secreted protein" evidence="1">
    <location>
        <begin position="20"/>
        <end position="69"/>
    </location>
</feature>
<evidence type="ECO:0000313" key="2">
    <source>
        <dbReference type="EMBL" id="KAF0733298.1"/>
    </source>
</evidence>
<reference evidence="2 3" key="1">
    <citation type="submission" date="2019-08" db="EMBL/GenBank/DDBJ databases">
        <title>Whole genome of Aphis craccivora.</title>
        <authorList>
            <person name="Voronova N.V."/>
            <person name="Shulinski R.S."/>
            <person name="Bandarenka Y.V."/>
            <person name="Zhorov D.G."/>
            <person name="Warner D."/>
        </authorList>
    </citation>
    <scope>NUCLEOTIDE SEQUENCE [LARGE SCALE GENOMIC DNA]</scope>
    <source>
        <strain evidence="2">180601</strain>
        <tissue evidence="2">Whole Body</tissue>
    </source>
</reference>
<dbReference type="EMBL" id="VUJU01008258">
    <property type="protein sequence ID" value="KAF0733298.1"/>
    <property type="molecule type" value="Genomic_DNA"/>
</dbReference>
<accession>A0A6G0X096</accession>
<evidence type="ECO:0008006" key="4">
    <source>
        <dbReference type="Google" id="ProtNLM"/>
    </source>
</evidence>